<dbReference type="SUPFAM" id="SSF49723">
    <property type="entry name" value="Lipase/lipooxygenase domain (PLAT/LH2 domain)"/>
    <property type="match status" value="1"/>
</dbReference>
<feature type="compositionally biased region" description="Basic and acidic residues" evidence="1">
    <location>
        <begin position="72"/>
        <end position="92"/>
    </location>
</feature>
<gene>
    <name evidence="3" type="ORF">AK812_SmicGene23523</name>
</gene>
<name>A0A1Q9DH03_SYMMI</name>
<dbReference type="AlphaFoldDB" id="A0A1Q9DH03"/>
<dbReference type="InterPro" id="IPR001024">
    <property type="entry name" value="PLAT/LH2_dom"/>
</dbReference>
<feature type="domain" description="PLAT" evidence="2">
    <location>
        <begin position="130"/>
        <end position="195"/>
    </location>
</feature>
<evidence type="ECO:0000256" key="1">
    <source>
        <dbReference type="SAM" id="MobiDB-lite"/>
    </source>
</evidence>
<reference evidence="3 4" key="1">
    <citation type="submission" date="2016-02" db="EMBL/GenBank/DDBJ databases">
        <title>Genome analysis of coral dinoflagellate symbionts highlights evolutionary adaptations to a symbiotic lifestyle.</title>
        <authorList>
            <person name="Aranda M."/>
            <person name="Li Y."/>
            <person name="Liew Y.J."/>
            <person name="Baumgarten S."/>
            <person name="Simakov O."/>
            <person name="Wilson M."/>
            <person name="Piel J."/>
            <person name="Ashoor H."/>
            <person name="Bougouffa S."/>
            <person name="Bajic V.B."/>
            <person name="Ryu T."/>
            <person name="Ravasi T."/>
            <person name="Bayer T."/>
            <person name="Micklem G."/>
            <person name="Kim H."/>
            <person name="Bhak J."/>
            <person name="Lajeunesse T.C."/>
            <person name="Voolstra C.R."/>
        </authorList>
    </citation>
    <scope>NUCLEOTIDE SEQUENCE [LARGE SCALE GENOMIC DNA]</scope>
    <source>
        <strain evidence="3 4">CCMP2467</strain>
    </source>
</reference>
<dbReference type="Proteomes" id="UP000186817">
    <property type="component" value="Unassembled WGS sequence"/>
</dbReference>
<protein>
    <recommendedName>
        <fullName evidence="2">PLAT domain-containing protein</fullName>
    </recommendedName>
</protein>
<proteinExistence type="predicted"/>
<feature type="compositionally biased region" description="Basic and acidic residues" evidence="1">
    <location>
        <begin position="99"/>
        <end position="116"/>
    </location>
</feature>
<comment type="caution">
    <text evidence="3">The sequence shown here is derived from an EMBL/GenBank/DDBJ whole genome shotgun (WGS) entry which is preliminary data.</text>
</comment>
<feature type="region of interest" description="Disordered" evidence="1">
    <location>
        <begin position="21"/>
        <end position="116"/>
    </location>
</feature>
<dbReference type="InterPro" id="IPR036392">
    <property type="entry name" value="PLAT/LH2_dom_sf"/>
</dbReference>
<dbReference type="OrthoDB" id="5322100at2759"/>
<feature type="compositionally biased region" description="Low complexity" evidence="1">
    <location>
        <begin position="47"/>
        <end position="71"/>
    </location>
</feature>
<evidence type="ECO:0000259" key="2">
    <source>
        <dbReference type="Pfam" id="PF01477"/>
    </source>
</evidence>
<evidence type="ECO:0000313" key="4">
    <source>
        <dbReference type="Proteomes" id="UP000186817"/>
    </source>
</evidence>
<dbReference type="Pfam" id="PF01477">
    <property type="entry name" value="PLAT"/>
    <property type="match status" value="1"/>
</dbReference>
<accession>A0A1Q9DH03</accession>
<sequence length="261" mass="28358">MPSLGSALRGLAAEVSSYLPDWHGDTSNQLPFHTKPGPHRGVADSFQQEQAAGPGTAQPPAAKGQPPAAKGLQDKPVHGQHPDKAQEAAKETEEVDETLLGRDELEKRPDHDAPGIEDFMKMKQPGHKEYRVLVDTSTKPCSDTDGDVYIQLRGNRGNTGLIHLKKGMNVGTRFEFSIFARDVGHVETIRLANDSPNGWMEFPFGQSLGWPNNPEATVLPSLASPEPTVLEESLGPLGSVVIAASPPLTRHRRDSRLRSFL</sequence>
<dbReference type="Gene3D" id="2.60.60.20">
    <property type="entry name" value="PLAT/LH2 domain"/>
    <property type="match status" value="1"/>
</dbReference>
<keyword evidence="4" id="KW-1185">Reference proteome</keyword>
<dbReference type="EMBL" id="LSRX01000541">
    <property type="protein sequence ID" value="OLP94457.1"/>
    <property type="molecule type" value="Genomic_DNA"/>
</dbReference>
<organism evidence="3 4">
    <name type="scientific">Symbiodinium microadriaticum</name>
    <name type="common">Dinoflagellate</name>
    <name type="synonym">Zooxanthella microadriatica</name>
    <dbReference type="NCBI Taxonomy" id="2951"/>
    <lineage>
        <taxon>Eukaryota</taxon>
        <taxon>Sar</taxon>
        <taxon>Alveolata</taxon>
        <taxon>Dinophyceae</taxon>
        <taxon>Suessiales</taxon>
        <taxon>Symbiodiniaceae</taxon>
        <taxon>Symbiodinium</taxon>
    </lineage>
</organism>
<evidence type="ECO:0000313" key="3">
    <source>
        <dbReference type="EMBL" id="OLP94457.1"/>
    </source>
</evidence>